<reference evidence="1 2" key="1">
    <citation type="submission" date="2021-06" db="EMBL/GenBank/DDBJ databases">
        <title>Caerostris extrusa draft genome.</title>
        <authorList>
            <person name="Kono N."/>
            <person name="Arakawa K."/>
        </authorList>
    </citation>
    <scope>NUCLEOTIDE SEQUENCE [LARGE SCALE GENOMIC DNA]</scope>
</reference>
<evidence type="ECO:0000313" key="2">
    <source>
        <dbReference type="Proteomes" id="UP001054945"/>
    </source>
</evidence>
<name>A0AAV4SCI7_CAEEX</name>
<accession>A0AAV4SCI7</accession>
<dbReference type="Gene3D" id="3.30.420.10">
    <property type="entry name" value="Ribonuclease H-like superfamily/Ribonuclease H"/>
    <property type="match status" value="1"/>
</dbReference>
<dbReference type="AlphaFoldDB" id="A0AAV4SCI7"/>
<dbReference type="InterPro" id="IPR036397">
    <property type="entry name" value="RNaseH_sf"/>
</dbReference>
<sequence>MVPRVLTQEQTACSHTAFSMKKFLVEKRIATLENPPYFLDFAHENEVCEERNPFQSLEDVEKKMPHLLKQLSENELLHAFNQWKIRM</sequence>
<keyword evidence="2" id="KW-1185">Reference proteome</keyword>
<proteinExistence type="predicted"/>
<dbReference type="GO" id="GO:0003676">
    <property type="term" value="F:nucleic acid binding"/>
    <property type="evidence" value="ECO:0007669"/>
    <property type="project" value="InterPro"/>
</dbReference>
<dbReference type="Proteomes" id="UP001054945">
    <property type="component" value="Unassembled WGS sequence"/>
</dbReference>
<protein>
    <submittedName>
        <fullName evidence="1">Uncharacterized protein</fullName>
    </submittedName>
</protein>
<dbReference type="EMBL" id="BPLR01009443">
    <property type="protein sequence ID" value="GIY32008.1"/>
    <property type="molecule type" value="Genomic_DNA"/>
</dbReference>
<evidence type="ECO:0000313" key="1">
    <source>
        <dbReference type="EMBL" id="GIY32008.1"/>
    </source>
</evidence>
<organism evidence="1 2">
    <name type="scientific">Caerostris extrusa</name>
    <name type="common">Bark spider</name>
    <name type="synonym">Caerostris bankana</name>
    <dbReference type="NCBI Taxonomy" id="172846"/>
    <lineage>
        <taxon>Eukaryota</taxon>
        <taxon>Metazoa</taxon>
        <taxon>Ecdysozoa</taxon>
        <taxon>Arthropoda</taxon>
        <taxon>Chelicerata</taxon>
        <taxon>Arachnida</taxon>
        <taxon>Araneae</taxon>
        <taxon>Araneomorphae</taxon>
        <taxon>Entelegynae</taxon>
        <taxon>Araneoidea</taxon>
        <taxon>Araneidae</taxon>
        <taxon>Caerostris</taxon>
    </lineage>
</organism>
<comment type="caution">
    <text evidence="1">The sequence shown here is derived from an EMBL/GenBank/DDBJ whole genome shotgun (WGS) entry which is preliminary data.</text>
</comment>
<gene>
    <name evidence="1" type="ORF">CEXT_778471</name>
</gene>